<keyword evidence="6 7" id="KW-0694">RNA-binding</keyword>
<dbReference type="Gene3D" id="3.30.56.70">
    <property type="entry name" value="N2,N2-dimethylguanosine tRNA methyltransferase, C-terminal domain"/>
    <property type="match status" value="1"/>
</dbReference>
<dbReference type="InterPro" id="IPR029063">
    <property type="entry name" value="SAM-dependent_MTases_sf"/>
</dbReference>
<dbReference type="EC" id="2.1.1.215" evidence="7"/>
<comment type="similarity">
    <text evidence="7">Belongs to the class I-like SAM-binding methyltransferase superfamily. Trm1 family.</text>
</comment>
<evidence type="ECO:0000256" key="7">
    <source>
        <dbReference type="HAMAP-Rule" id="MF_00290"/>
    </source>
</evidence>
<evidence type="ECO:0000256" key="1">
    <source>
        <dbReference type="ARBA" id="ARBA00022555"/>
    </source>
</evidence>
<dbReference type="PANTHER" id="PTHR10631:SF3">
    <property type="entry name" value="TRNA (GUANINE(26)-N(2))-DIMETHYLTRANSFERASE"/>
    <property type="match status" value="1"/>
</dbReference>
<keyword evidence="9" id="KW-1185">Reference proteome</keyword>
<dbReference type="GO" id="GO:0046872">
    <property type="term" value="F:metal ion binding"/>
    <property type="evidence" value="ECO:0007669"/>
    <property type="project" value="UniProtKB-KW"/>
</dbReference>
<name>A0A497XQC0_9AQUI</name>
<feature type="binding site" evidence="7">
    <location>
        <position position="114"/>
    </location>
    <ligand>
        <name>S-adenosyl-L-methionine</name>
        <dbReference type="ChEBI" id="CHEBI:59789"/>
    </ligand>
</feature>
<dbReference type="HAMAP" id="MF_00290">
    <property type="entry name" value="tRNA_dimethyltr_TRM1"/>
    <property type="match status" value="1"/>
</dbReference>
<dbReference type="Pfam" id="PF02005">
    <property type="entry name" value="TRM"/>
    <property type="match status" value="1"/>
</dbReference>
<proteinExistence type="inferred from homology"/>
<dbReference type="PANTHER" id="PTHR10631">
    <property type="entry name" value="N 2 ,N 2 -DIMETHYLGUANOSINE TRNA METHYLTRANSFERASE"/>
    <property type="match status" value="1"/>
</dbReference>
<feature type="binding site" evidence="7">
    <location>
        <position position="250"/>
    </location>
    <ligand>
        <name>Zn(2+)</name>
        <dbReference type="ChEBI" id="CHEBI:29105"/>
    </ligand>
</feature>
<reference evidence="8 9" key="1">
    <citation type="submission" date="2018-10" db="EMBL/GenBank/DDBJ databases">
        <title>Genomic Encyclopedia of Archaeal and Bacterial Type Strains, Phase II (KMG-II): from individual species to whole genera.</title>
        <authorList>
            <person name="Goeker M."/>
        </authorList>
    </citation>
    <scope>NUCLEOTIDE SEQUENCE [LARGE SCALE GENOMIC DNA]</scope>
    <source>
        <strain evidence="8 9">DSM 16510</strain>
    </source>
</reference>
<dbReference type="AlphaFoldDB" id="A0A497XQC0"/>
<feature type="binding site" evidence="7">
    <location>
        <position position="66"/>
    </location>
    <ligand>
        <name>S-adenosyl-L-methionine</name>
        <dbReference type="ChEBI" id="CHEBI:59789"/>
    </ligand>
</feature>
<feature type="binding site" evidence="7">
    <location>
        <position position="84"/>
    </location>
    <ligand>
        <name>S-adenosyl-L-methionine</name>
        <dbReference type="ChEBI" id="CHEBI:59789"/>
    </ligand>
</feature>
<feature type="binding site" evidence="7">
    <location>
        <position position="36"/>
    </location>
    <ligand>
        <name>S-adenosyl-L-methionine</name>
        <dbReference type="ChEBI" id="CHEBI:59789"/>
    </ligand>
</feature>
<keyword evidence="5 7" id="KW-0819">tRNA processing</keyword>
<dbReference type="SUPFAM" id="SSF53335">
    <property type="entry name" value="S-adenosyl-L-methionine-dependent methyltransferases"/>
    <property type="match status" value="1"/>
</dbReference>
<comment type="function">
    <text evidence="7">Dimethylates the guanine residues at position 26 and 27 of one or more tRNAs using S-adenosyl-L-methionine as donor of the methyl groups.</text>
</comment>
<dbReference type="OrthoDB" id="9826at2"/>
<comment type="caution">
    <text evidence="8">The sequence shown here is derived from an EMBL/GenBank/DDBJ whole genome shotgun (WGS) entry which is preliminary data.</text>
</comment>
<dbReference type="GO" id="GO:0160103">
    <property type="term" value="F:tRNA (guanine(26)-N2/guanine(27)-N2)-dimethyltransferase activity"/>
    <property type="evidence" value="ECO:0007669"/>
    <property type="project" value="UniProtKB-EC"/>
</dbReference>
<evidence type="ECO:0000256" key="6">
    <source>
        <dbReference type="ARBA" id="ARBA00022884"/>
    </source>
</evidence>
<keyword evidence="7" id="KW-0479">Metal-binding</keyword>
<organism evidence="8 9">
    <name type="scientific">Hydrogenivirga caldilitoris</name>
    <dbReference type="NCBI Taxonomy" id="246264"/>
    <lineage>
        <taxon>Bacteria</taxon>
        <taxon>Pseudomonadati</taxon>
        <taxon>Aquificota</taxon>
        <taxon>Aquificia</taxon>
        <taxon>Aquificales</taxon>
        <taxon>Aquificaceae</taxon>
        <taxon>Hydrogenivirga</taxon>
    </lineage>
</organism>
<accession>A0A497XQC0</accession>
<keyword evidence="4 7" id="KW-0949">S-adenosyl-L-methionine</keyword>
<keyword evidence="3 7" id="KW-0808">Transferase</keyword>
<dbReference type="InterPro" id="IPR042296">
    <property type="entry name" value="tRNA_met_Trm1_C"/>
</dbReference>
<dbReference type="EMBL" id="RCCJ01000001">
    <property type="protein sequence ID" value="RLJ71177.1"/>
    <property type="molecule type" value="Genomic_DNA"/>
</dbReference>
<dbReference type="InterPro" id="IPR022923">
    <property type="entry name" value="TRM1_arc_bac"/>
</dbReference>
<dbReference type="GO" id="GO:0160104">
    <property type="term" value="F:tRNA (guanine(26)-N2)-dimethyltransferase activity"/>
    <property type="evidence" value="ECO:0007669"/>
    <property type="project" value="UniProtKB-UniRule"/>
</dbReference>
<dbReference type="CDD" id="cd02440">
    <property type="entry name" value="AdoMet_MTases"/>
    <property type="match status" value="1"/>
</dbReference>
<sequence>MKTIQEGKAQIFVPELREIVSSDMPVFYNQKMRVNRDLAVLGLDYLCRKLRRELKVADPLAASGIRAIRFIKETNCVGKVYANDINEKATKIMEENFRLNEISPEKYEIHREDANFFLRKSWGFGFDYVDLDPFGTPVPFIESAALSMKRGGILSLTATDTAPLSGTYPKTCIRRYGAKPLRNEFKHEVGIRILIKKVIELAAQYDIAMIPIFAYSHLHYFKLFFVKDRGARLTNSLIDRFGYVLYCFNCMNREAVFDILKTKEHCPVCGTRFNVGGPMWLGELWDEEFTDFLYREAHEREEIAMETKRILKSIWEEARLQTVGFYTASKLAEKIGIPQQPPIRKVVEFYEGVRTHFEGDGFRTTLPHEEVLRRSEELKVIIERRLKGGV</sequence>
<evidence type="ECO:0000256" key="3">
    <source>
        <dbReference type="ARBA" id="ARBA00022679"/>
    </source>
</evidence>
<protein>
    <recommendedName>
        <fullName evidence="7">tRNA (guanine(26)-N(2)/guanine(27)-N(2))-dimethyltransferase</fullName>
        <ecNumber evidence="7">2.1.1.215</ecNumber>
    </recommendedName>
</protein>
<dbReference type="NCBIfam" id="TIGR00308">
    <property type="entry name" value="TRM1"/>
    <property type="match status" value="1"/>
</dbReference>
<dbReference type="GO" id="GO:0000049">
    <property type="term" value="F:tRNA binding"/>
    <property type="evidence" value="ECO:0007669"/>
    <property type="project" value="UniProtKB-KW"/>
</dbReference>
<feature type="binding site" evidence="7">
    <location>
        <position position="247"/>
    </location>
    <ligand>
        <name>Zn(2+)</name>
        <dbReference type="ChEBI" id="CHEBI:29105"/>
    </ligand>
</feature>
<dbReference type="PROSITE" id="PS51626">
    <property type="entry name" value="SAM_MT_TRM1"/>
    <property type="match status" value="1"/>
</dbReference>
<evidence type="ECO:0000256" key="4">
    <source>
        <dbReference type="ARBA" id="ARBA00022691"/>
    </source>
</evidence>
<dbReference type="InterPro" id="IPR002905">
    <property type="entry name" value="Trm1"/>
</dbReference>
<dbReference type="RefSeq" id="WP_121012149.1">
    <property type="nucleotide sequence ID" value="NZ_RCCJ01000001.1"/>
</dbReference>
<dbReference type="Gene3D" id="3.40.50.150">
    <property type="entry name" value="Vaccinia Virus protein VP39"/>
    <property type="match status" value="1"/>
</dbReference>
<dbReference type="GO" id="GO:0002940">
    <property type="term" value="P:tRNA N2-guanine methylation"/>
    <property type="evidence" value="ECO:0007669"/>
    <property type="project" value="TreeGrafter"/>
</dbReference>
<evidence type="ECO:0000313" key="8">
    <source>
        <dbReference type="EMBL" id="RLJ71177.1"/>
    </source>
</evidence>
<evidence type="ECO:0000256" key="2">
    <source>
        <dbReference type="ARBA" id="ARBA00022603"/>
    </source>
</evidence>
<keyword evidence="7" id="KW-0862">Zinc</keyword>
<gene>
    <name evidence="7" type="primary">trm1</name>
    <name evidence="8" type="ORF">BCF55_1476</name>
</gene>
<keyword evidence="1 7" id="KW-0820">tRNA-binding</keyword>
<evidence type="ECO:0000256" key="5">
    <source>
        <dbReference type="ARBA" id="ARBA00022694"/>
    </source>
</evidence>
<keyword evidence="2 7" id="KW-0489">Methyltransferase</keyword>
<evidence type="ECO:0000313" key="9">
    <source>
        <dbReference type="Proteomes" id="UP000267841"/>
    </source>
</evidence>
<feature type="binding site" evidence="7">
    <location>
        <position position="266"/>
    </location>
    <ligand>
        <name>Zn(2+)</name>
        <dbReference type="ChEBI" id="CHEBI:29105"/>
    </ligand>
</feature>
<feature type="binding site" evidence="7">
    <location>
        <position position="269"/>
    </location>
    <ligand>
        <name>Zn(2+)</name>
        <dbReference type="ChEBI" id="CHEBI:29105"/>
    </ligand>
</feature>
<feature type="binding site" evidence="7">
    <location>
        <position position="113"/>
    </location>
    <ligand>
        <name>S-adenosyl-L-methionine</name>
        <dbReference type="ChEBI" id="CHEBI:59789"/>
    </ligand>
</feature>
<dbReference type="FunFam" id="3.40.50.150:FF:000272">
    <property type="entry name" value="tRNA (guanine(26)-N(2))-dimethyltransferase"/>
    <property type="match status" value="1"/>
</dbReference>
<dbReference type="Proteomes" id="UP000267841">
    <property type="component" value="Unassembled WGS sequence"/>
</dbReference>
<comment type="catalytic activity">
    <reaction evidence="7">
        <text>guanosine(26)/guanosine(27) in tRNA + 4 S-adenosyl-L-methionine = N(2)-dimethylguanosine(26)/N(2)-dimethylguanosine(27) in tRNA + 4 S-adenosyl-L-homocysteine + 4 H(+)</text>
        <dbReference type="Rhea" id="RHEA:43136"/>
        <dbReference type="Rhea" id="RHEA-COMP:10353"/>
        <dbReference type="Rhea" id="RHEA-COMP:10354"/>
        <dbReference type="ChEBI" id="CHEBI:15378"/>
        <dbReference type="ChEBI" id="CHEBI:57856"/>
        <dbReference type="ChEBI" id="CHEBI:59789"/>
        <dbReference type="ChEBI" id="CHEBI:74269"/>
        <dbReference type="ChEBI" id="CHEBI:74513"/>
        <dbReference type="EC" id="2.1.1.215"/>
    </reaction>
</comment>